<dbReference type="InterPro" id="IPR010982">
    <property type="entry name" value="Lambda_DNA-bd_dom_sf"/>
</dbReference>
<dbReference type="Gene3D" id="1.10.287.110">
    <property type="entry name" value="DnaJ domain"/>
    <property type="match status" value="1"/>
</dbReference>
<feature type="domain" description="HTH cro/C1-type" evidence="3">
    <location>
        <begin position="209"/>
        <end position="238"/>
    </location>
</feature>
<name>Q2IJ46_ANADE</name>
<dbReference type="RefSeq" id="WP_011420957.1">
    <property type="nucleotide sequence ID" value="NC_007760.1"/>
</dbReference>
<feature type="domain" description="J" evidence="2">
    <location>
        <begin position="9"/>
        <end position="79"/>
    </location>
</feature>
<organism evidence="4 5">
    <name type="scientific">Anaeromyxobacter dehalogenans (strain 2CP-C)</name>
    <dbReference type="NCBI Taxonomy" id="290397"/>
    <lineage>
        <taxon>Bacteria</taxon>
        <taxon>Pseudomonadati</taxon>
        <taxon>Myxococcota</taxon>
        <taxon>Myxococcia</taxon>
        <taxon>Myxococcales</taxon>
        <taxon>Cystobacterineae</taxon>
        <taxon>Anaeromyxobacteraceae</taxon>
        <taxon>Anaeromyxobacter</taxon>
    </lineage>
</organism>
<dbReference type="Pfam" id="PF13413">
    <property type="entry name" value="HTH_25"/>
    <property type="match status" value="1"/>
</dbReference>
<evidence type="ECO:0000256" key="1">
    <source>
        <dbReference type="SAM" id="MobiDB-lite"/>
    </source>
</evidence>
<dbReference type="InterPro" id="IPR001623">
    <property type="entry name" value="DnaJ_domain"/>
</dbReference>
<dbReference type="PANTHER" id="PTHR34475:SF1">
    <property type="entry name" value="CYTOSKELETON PROTEIN RODZ"/>
    <property type="match status" value="1"/>
</dbReference>
<evidence type="ECO:0000313" key="4">
    <source>
        <dbReference type="EMBL" id="ABC81674.1"/>
    </source>
</evidence>
<dbReference type="PANTHER" id="PTHR34475">
    <property type="match status" value="1"/>
</dbReference>
<dbReference type="STRING" id="290397.Adeh_1903"/>
<dbReference type="AlphaFoldDB" id="Q2IJ46"/>
<proteinExistence type="predicted"/>
<gene>
    <name evidence="4" type="ordered locus">Adeh_1903</name>
</gene>
<sequence>MLKRLADQTLYEILEVPPDASSRDIAEAVERARALYGPGSIATYTLMSSEEASLLTRRIEEAQSTLLDPDARRRYDDLLGDRSGAANAETAEAEAGARWPQPARVLPLVPQPDREEALREAEASAEESWPLRPGHAAGASAPTPPPAPEPPPLPARPPPIPLRREVSGPAMTPVPLPSQAAPEPIPLVAAAAPGGAPAPDATAWTGEVLRRLREARGITLQQLSERIKVTRHHIENIEGDRFGLLPAPVYLRGILLSMARELRLDGQKVARSYLERVAAATPGPGAPRPR</sequence>
<protein>
    <submittedName>
        <fullName evidence="4">Heat shock protein DnaJ-like protein</fullName>
    </submittedName>
</protein>
<dbReference type="InterPro" id="IPR036869">
    <property type="entry name" value="J_dom_sf"/>
</dbReference>
<dbReference type="CDD" id="cd00093">
    <property type="entry name" value="HTH_XRE"/>
    <property type="match status" value="1"/>
</dbReference>
<reference evidence="4 5" key="1">
    <citation type="submission" date="2006-01" db="EMBL/GenBank/DDBJ databases">
        <title>Complete sequence of Anaeromyxobacter dehalogenans 2CP-C.</title>
        <authorList>
            <consortium name="US DOE Joint Genome Institute"/>
            <person name="Copeland A."/>
            <person name="Lucas S."/>
            <person name="Lapidus A."/>
            <person name="Barry K."/>
            <person name="Detter J.C."/>
            <person name="Glavina T."/>
            <person name="Hammon N."/>
            <person name="Israni S."/>
            <person name="Pitluck S."/>
            <person name="Brettin T."/>
            <person name="Bruce D."/>
            <person name="Han C."/>
            <person name="Tapia R."/>
            <person name="Gilna P."/>
            <person name="Kiss H."/>
            <person name="Schmutz J."/>
            <person name="Larimer F."/>
            <person name="Land M."/>
            <person name="Kyrpides N."/>
            <person name="Anderson I."/>
            <person name="Sanford R.A."/>
            <person name="Ritalahti K.M."/>
            <person name="Thomas H.S."/>
            <person name="Kirby J.R."/>
            <person name="Zhulin I.B."/>
            <person name="Loeffler F.E."/>
            <person name="Richardson P."/>
        </authorList>
    </citation>
    <scope>NUCLEOTIDE SEQUENCE [LARGE SCALE GENOMIC DNA]</scope>
    <source>
        <strain evidence="4 5">2CP-C</strain>
    </source>
</reference>
<feature type="compositionally biased region" description="Low complexity" evidence="1">
    <location>
        <begin position="86"/>
        <end position="97"/>
    </location>
</feature>
<dbReference type="eggNOG" id="COG1426">
    <property type="taxonomic scope" value="Bacteria"/>
</dbReference>
<dbReference type="OrthoDB" id="9797543at2"/>
<evidence type="ECO:0000259" key="2">
    <source>
        <dbReference type="PROSITE" id="PS50076"/>
    </source>
</evidence>
<dbReference type="GO" id="GO:0003677">
    <property type="term" value="F:DNA binding"/>
    <property type="evidence" value="ECO:0007669"/>
    <property type="project" value="InterPro"/>
</dbReference>
<dbReference type="SUPFAM" id="SSF46565">
    <property type="entry name" value="Chaperone J-domain"/>
    <property type="match status" value="1"/>
</dbReference>
<feature type="compositionally biased region" description="Pro residues" evidence="1">
    <location>
        <begin position="142"/>
        <end position="161"/>
    </location>
</feature>
<dbReference type="PROSITE" id="PS50943">
    <property type="entry name" value="HTH_CROC1"/>
    <property type="match status" value="1"/>
</dbReference>
<dbReference type="InterPro" id="IPR050400">
    <property type="entry name" value="Bact_Cytoskel_RodZ"/>
</dbReference>
<dbReference type="HOGENOM" id="CLU_996191_0_0_7"/>
<dbReference type="eggNOG" id="COG0484">
    <property type="taxonomic scope" value="Bacteria"/>
</dbReference>
<keyword evidence="4" id="KW-0346">Stress response</keyword>
<dbReference type="SUPFAM" id="SSF47413">
    <property type="entry name" value="lambda repressor-like DNA-binding domains"/>
    <property type="match status" value="1"/>
</dbReference>
<dbReference type="InterPro" id="IPR001387">
    <property type="entry name" value="Cro/C1-type_HTH"/>
</dbReference>
<evidence type="ECO:0000313" key="5">
    <source>
        <dbReference type="Proteomes" id="UP000001935"/>
    </source>
</evidence>
<dbReference type="PROSITE" id="PS50076">
    <property type="entry name" value="DNAJ_2"/>
    <property type="match status" value="1"/>
</dbReference>
<accession>Q2IJ46</accession>
<feature type="compositionally biased region" description="Basic and acidic residues" evidence="1">
    <location>
        <begin position="112"/>
        <end position="122"/>
    </location>
</feature>
<dbReference type="KEGG" id="ade:Adeh_1903"/>
<dbReference type="Gene3D" id="1.10.260.40">
    <property type="entry name" value="lambda repressor-like DNA-binding domains"/>
    <property type="match status" value="1"/>
</dbReference>
<dbReference type="Proteomes" id="UP000001935">
    <property type="component" value="Chromosome"/>
</dbReference>
<feature type="region of interest" description="Disordered" evidence="1">
    <location>
        <begin position="86"/>
        <end position="179"/>
    </location>
</feature>
<evidence type="ECO:0000259" key="3">
    <source>
        <dbReference type="PROSITE" id="PS50943"/>
    </source>
</evidence>
<dbReference type="EMBL" id="CP000251">
    <property type="protein sequence ID" value="ABC81674.1"/>
    <property type="molecule type" value="Genomic_DNA"/>
</dbReference>